<feature type="non-terminal residue" evidence="1">
    <location>
        <position position="695"/>
    </location>
</feature>
<name>A0A382AK85_9ZZZZ</name>
<accession>A0A382AK85</accession>
<dbReference type="AlphaFoldDB" id="A0A382AK85"/>
<evidence type="ECO:0000313" key="1">
    <source>
        <dbReference type="EMBL" id="SVB01397.1"/>
    </source>
</evidence>
<reference evidence="1" key="1">
    <citation type="submission" date="2018-05" db="EMBL/GenBank/DDBJ databases">
        <authorList>
            <person name="Lanie J.A."/>
            <person name="Ng W.-L."/>
            <person name="Kazmierczak K.M."/>
            <person name="Andrzejewski T.M."/>
            <person name="Davidsen T.M."/>
            <person name="Wayne K.J."/>
            <person name="Tettelin H."/>
            <person name="Glass J.I."/>
            <person name="Rusch D."/>
            <person name="Podicherti R."/>
            <person name="Tsui H.-C.T."/>
            <person name="Winkler M.E."/>
        </authorList>
    </citation>
    <scope>NUCLEOTIDE SEQUENCE</scope>
</reference>
<proteinExistence type="predicted"/>
<protein>
    <submittedName>
        <fullName evidence="1">Uncharacterized protein</fullName>
    </submittedName>
</protein>
<dbReference type="InterPro" id="IPR010344">
    <property type="entry name" value="YbjH"/>
</dbReference>
<dbReference type="Pfam" id="PF06082">
    <property type="entry name" value="YjbH"/>
    <property type="match status" value="1"/>
</dbReference>
<sequence>MKRCIYLLFLIYTTTSFGQTDNQFSQSAYGGVGLIAMPTARFDNDGEFLFGLSAEAPFNRLYSKMQFFPWGEFMVRYTEGTHTDYNPGSRQTWKDKGFDVKLRLFEEGQYLPELAVGLGDIGGQGAFGREFIVASKRINDFDFTLGLGWGRYAGLDHIKNPRSWFQEDYLTRGYGNEGGGGLELSRLFSGAYASVFGGFEYYTPIPNLTLKMEYDTSNYSYETGKERHFLKEGDIFTVDSRVNYGLNYQLSTSKRDKVDLSLGLVRGNTLYANIAVHSNLNKVPKPKVITSKEILNKPYLEPYNQLSDDWKKYLTDLITWQMANEGIVTHRLIFNGDEMQAEITQMRFNDTVLGIDIASRVLGNNSPKNIKKITVINMEQGIETLRSSISRDVLVDEVAKGPLNPEFIEFNDYEDFTNNTSFIENEALYPHFSWSLRPHALGTLQHQAKFYFWQIEALLHLEYAIKNGFYFTSDIGFNIANNFEGYDYHIPDGQLYHVRQNRRLYLTEGESGLRRMAFDYLWDINPNLKARATAGLLEWMYGGYGGELLYLSDNKHWGVGIDAYWVKQRDFDQKLSFRDYETVTGFLTAYYDIPFYDMRAKVGYGKFLGKDKGYLIDLSRRFASGARVGGKLAFTDCDAVCVGEGSFNKWIYFQLPMDLFFTRSSTKGIAPFDWAPLTKDAGQKVAAGELYDMVL</sequence>
<organism evidence="1">
    <name type="scientific">marine metagenome</name>
    <dbReference type="NCBI Taxonomy" id="408172"/>
    <lineage>
        <taxon>unclassified sequences</taxon>
        <taxon>metagenomes</taxon>
        <taxon>ecological metagenomes</taxon>
    </lineage>
</organism>
<gene>
    <name evidence="1" type="ORF">METZ01_LOCUS154251</name>
</gene>
<dbReference type="EMBL" id="UINC01025577">
    <property type="protein sequence ID" value="SVB01397.1"/>
    <property type="molecule type" value="Genomic_DNA"/>
</dbReference>